<accession>A0A4U9VEN4</accession>
<dbReference type="EMBL" id="CABEEZ010000113">
    <property type="protein sequence ID" value="VTR45415.1"/>
    <property type="molecule type" value="Genomic_DNA"/>
</dbReference>
<reference evidence="1" key="1">
    <citation type="submission" date="2019-05" db="EMBL/GenBank/DDBJ databases">
        <authorList>
            <consortium name="Pathogen Informatics"/>
        </authorList>
    </citation>
    <scope>NUCLEOTIDE SEQUENCE [LARGE SCALE GENOMIC DNA]</scope>
    <source>
        <strain evidence="1">NCTC12965</strain>
    </source>
</reference>
<sequence length="59" mass="7194">MAWRKKWTTMRHRSALTVKNHNPWIPWREMSETPLPEQDIDLRLDKELSDALQQNKLRP</sequence>
<evidence type="ECO:0000313" key="1">
    <source>
        <dbReference type="EMBL" id="VTR45415.1"/>
    </source>
</evidence>
<organism evidence="1">
    <name type="scientific">Serratia fonticola</name>
    <dbReference type="NCBI Taxonomy" id="47917"/>
    <lineage>
        <taxon>Bacteria</taxon>
        <taxon>Pseudomonadati</taxon>
        <taxon>Pseudomonadota</taxon>
        <taxon>Gammaproteobacteria</taxon>
        <taxon>Enterobacterales</taxon>
        <taxon>Yersiniaceae</taxon>
        <taxon>Serratia</taxon>
    </lineage>
</organism>
<proteinExistence type="predicted"/>
<dbReference type="AlphaFoldDB" id="A0A4U9VEN4"/>
<gene>
    <name evidence="1" type="ORF">NCTC12965_05239</name>
</gene>
<name>A0A4U9VEN4_SERFO</name>
<protein>
    <submittedName>
        <fullName evidence="1">Uncharacterized protein</fullName>
    </submittedName>
</protein>